<protein>
    <submittedName>
        <fullName evidence="2">Uncharacterized protein</fullName>
    </submittedName>
</protein>
<dbReference type="Proteomes" id="UP000326565">
    <property type="component" value="Unassembled WGS sequence"/>
</dbReference>
<gene>
    <name evidence="2" type="ORF">BDV29DRAFT_33565</name>
</gene>
<feature type="compositionally biased region" description="Polar residues" evidence="1">
    <location>
        <begin position="426"/>
        <end position="446"/>
    </location>
</feature>
<keyword evidence="3" id="KW-1185">Reference proteome</keyword>
<feature type="region of interest" description="Disordered" evidence="1">
    <location>
        <begin position="410"/>
        <end position="472"/>
    </location>
</feature>
<feature type="region of interest" description="Disordered" evidence="1">
    <location>
        <begin position="205"/>
        <end position="389"/>
    </location>
</feature>
<name>A0A5N5WPQ0_9EURO</name>
<sequence>MFSRRHFIPHLTDLLNGLMGFLFCPWLRWGQKHSESPNVTSCYQLTRLESPPSPEEQAEDTSSSTNSGVIRERQRRSSGLSDRLRRRFSRDTNAEAKATDRKLRSSFLPFSLKPIGHSPALINSGDFTGSLMSDRGYDSDAQFMDTPRQVNNVTEHLYDSPSIWGIISPLAQPYYETQPDELGEELAEESSIMVDGPFLGQNQMEASQLSWHPRDSRRRGPPPQGFSTSADYGNSHKRVGSPYTTGFFEHRGQYTSPNRERRQGYPGRTPISPVPYATPGDSLYGPSSNLSVRKRRQPPPRELRSETHSVHLGDMGISKRLASPSISPRVLSAKSSFSDNGRGNNTGPRNLSQQHNGLTKSVTKQSPTRNAQELTPAASNINHESSAYSRKSSISSGFSKYQFETKIFNLPDPERGSMKNPYAGASSPNLTLQSQDTPVLSPNDQQSKSRDKHEADSSVASPRADSQSNIDTAISLSRQVSVGWMSGGRRLGYGYTLVPENEKKEPEDPSSLKTCDQNSVAAGNDDGKGSPGDIEKPGMRQNNEVTLRRGETFFEISNMMHRLNFRHWSGATASSSANNVSEGASHASITSVLWGKFGYLKKGQSEAVVPVDQRPPWSHFCGVGLEQLDETQSPPKNALIPVEDNEGQLSKGLHRARSLWTKGRTLTERAHSLETRFATKIPISIRHASSDLQRKRIRVIKFKARERKKMINSLDEENPIFPDLSKRDLPANTDGTLQATERSSSDTDWADAYEDCLEIRSLPN</sequence>
<feature type="compositionally biased region" description="Polar residues" evidence="1">
    <location>
        <begin position="333"/>
        <end position="384"/>
    </location>
</feature>
<reference evidence="2 3" key="1">
    <citation type="submission" date="2019-04" db="EMBL/GenBank/DDBJ databases">
        <title>Friends and foes A comparative genomics study of 23 Aspergillus species from section Flavi.</title>
        <authorList>
            <consortium name="DOE Joint Genome Institute"/>
            <person name="Kjaerbolling I."/>
            <person name="Vesth T."/>
            <person name="Frisvad J.C."/>
            <person name="Nybo J.L."/>
            <person name="Theobald S."/>
            <person name="Kildgaard S."/>
            <person name="Isbrandt T."/>
            <person name="Kuo A."/>
            <person name="Sato A."/>
            <person name="Lyhne E.K."/>
            <person name="Kogle M.E."/>
            <person name="Wiebenga A."/>
            <person name="Kun R.S."/>
            <person name="Lubbers R.J."/>
            <person name="Makela M.R."/>
            <person name="Barry K."/>
            <person name="Chovatia M."/>
            <person name="Clum A."/>
            <person name="Daum C."/>
            <person name="Haridas S."/>
            <person name="He G."/>
            <person name="LaButti K."/>
            <person name="Lipzen A."/>
            <person name="Mondo S."/>
            <person name="Riley R."/>
            <person name="Salamov A."/>
            <person name="Simmons B.A."/>
            <person name="Magnuson J.K."/>
            <person name="Henrissat B."/>
            <person name="Mortensen U.H."/>
            <person name="Larsen T.O."/>
            <person name="Devries R.P."/>
            <person name="Grigoriev I.V."/>
            <person name="Machida M."/>
            <person name="Baker S.E."/>
            <person name="Andersen M.R."/>
        </authorList>
    </citation>
    <scope>NUCLEOTIDE SEQUENCE [LARGE SCALE GENOMIC DNA]</scope>
    <source>
        <strain evidence="2 3">CBS 151.66</strain>
    </source>
</reference>
<feature type="compositionally biased region" description="Basic and acidic residues" evidence="1">
    <location>
        <begin position="447"/>
        <end position="456"/>
    </location>
</feature>
<feature type="region of interest" description="Disordered" evidence="1">
    <location>
        <begin position="724"/>
        <end position="746"/>
    </location>
</feature>
<accession>A0A5N5WPQ0</accession>
<feature type="region of interest" description="Disordered" evidence="1">
    <location>
        <begin position="500"/>
        <end position="539"/>
    </location>
</feature>
<dbReference type="AlphaFoldDB" id="A0A5N5WPQ0"/>
<organism evidence="2 3">
    <name type="scientific">Aspergillus leporis</name>
    <dbReference type="NCBI Taxonomy" id="41062"/>
    <lineage>
        <taxon>Eukaryota</taxon>
        <taxon>Fungi</taxon>
        <taxon>Dikarya</taxon>
        <taxon>Ascomycota</taxon>
        <taxon>Pezizomycotina</taxon>
        <taxon>Eurotiomycetes</taxon>
        <taxon>Eurotiomycetidae</taxon>
        <taxon>Eurotiales</taxon>
        <taxon>Aspergillaceae</taxon>
        <taxon>Aspergillus</taxon>
        <taxon>Aspergillus subgen. Circumdati</taxon>
    </lineage>
</organism>
<evidence type="ECO:0000313" key="2">
    <source>
        <dbReference type="EMBL" id="KAB8070516.1"/>
    </source>
</evidence>
<feature type="compositionally biased region" description="Basic and acidic residues" evidence="1">
    <location>
        <begin position="525"/>
        <end position="538"/>
    </location>
</feature>
<feature type="region of interest" description="Disordered" evidence="1">
    <location>
        <begin position="47"/>
        <end position="97"/>
    </location>
</feature>
<feature type="compositionally biased region" description="Polar residues" evidence="1">
    <location>
        <begin position="458"/>
        <end position="472"/>
    </location>
</feature>
<feature type="compositionally biased region" description="Basic and acidic residues" evidence="1">
    <location>
        <begin position="248"/>
        <end position="263"/>
    </location>
</feature>
<feature type="compositionally biased region" description="Basic and acidic residues" evidence="1">
    <location>
        <begin position="299"/>
        <end position="311"/>
    </location>
</feature>
<proteinExistence type="predicted"/>
<dbReference type="EMBL" id="ML732300">
    <property type="protein sequence ID" value="KAB8070516.1"/>
    <property type="molecule type" value="Genomic_DNA"/>
</dbReference>
<feature type="compositionally biased region" description="Polar residues" evidence="1">
    <location>
        <begin position="733"/>
        <end position="742"/>
    </location>
</feature>
<feature type="compositionally biased region" description="Polar residues" evidence="1">
    <location>
        <begin position="511"/>
        <end position="521"/>
    </location>
</feature>
<dbReference type="OrthoDB" id="4226789at2759"/>
<evidence type="ECO:0000313" key="3">
    <source>
        <dbReference type="Proteomes" id="UP000326565"/>
    </source>
</evidence>
<evidence type="ECO:0000256" key="1">
    <source>
        <dbReference type="SAM" id="MobiDB-lite"/>
    </source>
</evidence>